<evidence type="ECO:0000313" key="1">
    <source>
        <dbReference type="EMBL" id="CSC78835.1"/>
    </source>
</evidence>
<protein>
    <submittedName>
        <fullName evidence="1">Uncharacterized protein</fullName>
    </submittedName>
</protein>
<name>A0A655XT53_VIBCL</name>
<dbReference type="Proteomes" id="UP000041770">
    <property type="component" value="Unassembled WGS sequence"/>
</dbReference>
<accession>A0A655XT53</accession>
<dbReference type="AlphaFoldDB" id="A0A655XT53"/>
<evidence type="ECO:0000313" key="2">
    <source>
        <dbReference type="Proteomes" id="UP000041770"/>
    </source>
</evidence>
<sequence length="85" mass="9773">MVRFTRITSFHHNAAFRTQTFADQVMVHRAYSQHGWDGGVVGVYRAVGQQNDRIAINHRIFRVLANTFQSAFELARFIAGTKYDV</sequence>
<gene>
    <name evidence="1" type="ORF">ERS013200_02278</name>
</gene>
<dbReference type="EMBL" id="CWQY01000014">
    <property type="protein sequence ID" value="CSC78835.1"/>
    <property type="molecule type" value="Genomic_DNA"/>
</dbReference>
<reference evidence="1 2" key="1">
    <citation type="submission" date="2015-07" db="EMBL/GenBank/DDBJ databases">
        <authorList>
            <consortium name="Pathogen Informatics"/>
        </authorList>
    </citation>
    <scope>NUCLEOTIDE SEQUENCE [LARGE SCALE GENOMIC DNA]</scope>
    <source>
        <strain evidence="1 2">A316</strain>
    </source>
</reference>
<dbReference type="AntiFam" id="ANF00199">
    <property type="entry name" value="Shadow ORF (opposite gltB)"/>
</dbReference>
<organism evidence="1 2">
    <name type="scientific">Vibrio cholerae</name>
    <dbReference type="NCBI Taxonomy" id="666"/>
    <lineage>
        <taxon>Bacteria</taxon>
        <taxon>Pseudomonadati</taxon>
        <taxon>Pseudomonadota</taxon>
        <taxon>Gammaproteobacteria</taxon>
        <taxon>Vibrionales</taxon>
        <taxon>Vibrionaceae</taxon>
        <taxon>Vibrio</taxon>
    </lineage>
</organism>
<proteinExistence type="predicted"/>